<evidence type="ECO:0000313" key="12">
    <source>
        <dbReference type="EMBL" id="GAN81612.1"/>
    </source>
</evidence>
<sequence>MTDFLPCVAFVDDDAQVRSANAQTLQLAGFKPLPFASATEALERLDANFAGIVVTDLRMPRMDGMQLFRRLKALDADLPVILVTGHGDIETAVEAMREGVYDFLSKPFAAEQLIRSVKRAVEKRSLVMENRALFAEAQLAAEHSPIIGNTPIMRRLRDTLRAVADAEVDILLIGETGTGKEVVARELHRLSQRRKGAFVALNCGALPESVIDSELFGHEAGAFTGAQKKRVGLIEHSSGGILFLDEVESMPLNTQVRLLRVLEGREVMPVGTNTTRAVDLRVVAAAKGDLGAPERRAEFREDLYHRLNVVTVRIPPLRERREDIPLLFAHMLERAVKRFQRPAPEMLDSVRGYLERHDWPGNVRELGHFAERFVLGLAQEITAGGMTSTAAESLPKRVDAYEERLIRETLAAHKGDVRSTLAELGIPRKTFYDKLQRYDINRSSFEE</sequence>
<evidence type="ECO:0000256" key="2">
    <source>
        <dbReference type="ARBA" id="ARBA00022741"/>
    </source>
</evidence>
<gene>
    <name evidence="12" type="ORF">Aam_106_020</name>
</gene>
<keyword evidence="8" id="KW-0804">Transcription</keyword>
<evidence type="ECO:0000256" key="6">
    <source>
        <dbReference type="ARBA" id="ARBA00023125"/>
    </source>
</evidence>
<evidence type="ECO:0000313" key="13">
    <source>
        <dbReference type="Proteomes" id="UP000032668"/>
    </source>
</evidence>
<dbReference type="Gene3D" id="3.40.50.300">
    <property type="entry name" value="P-loop containing nucleotide triphosphate hydrolases"/>
    <property type="match status" value="1"/>
</dbReference>
<keyword evidence="1 9" id="KW-0597">Phosphoprotein</keyword>
<accession>A0A0D6PIX2</accession>
<feature type="domain" description="Response regulatory" evidence="11">
    <location>
        <begin position="7"/>
        <end position="121"/>
    </location>
</feature>
<dbReference type="Gene3D" id="1.10.10.60">
    <property type="entry name" value="Homeodomain-like"/>
    <property type="match status" value="1"/>
</dbReference>
<evidence type="ECO:0000256" key="8">
    <source>
        <dbReference type="ARBA" id="ARBA00023163"/>
    </source>
</evidence>
<dbReference type="PANTHER" id="PTHR32071">
    <property type="entry name" value="TRANSCRIPTIONAL REGULATORY PROTEIN"/>
    <property type="match status" value="1"/>
</dbReference>
<keyword evidence="6" id="KW-0238">DNA-binding</keyword>
<name>A0A0D6PIX2_9PROT</name>
<evidence type="ECO:0000259" key="10">
    <source>
        <dbReference type="PROSITE" id="PS50045"/>
    </source>
</evidence>
<dbReference type="InterPro" id="IPR025944">
    <property type="entry name" value="Sigma_54_int_dom_CS"/>
</dbReference>
<dbReference type="InterPro" id="IPR025943">
    <property type="entry name" value="Sigma_54_int_dom_ATP-bd_2"/>
</dbReference>
<dbReference type="AlphaFoldDB" id="A0A0D6PIX2"/>
<dbReference type="GO" id="GO:0000160">
    <property type="term" value="P:phosphorelay signal transduction system"/>
    <property type="evidence" value="ECO:0007669"/>
    <property type="project" value="UniProtKB-KW"/>
</dbReference>
<evidence type="ECO:0000256" key="1">
    <source>
        <dbReference type="ARBA" id="ARBA00022553"/>
    </source>
</evidence>
<dbReference type="PROSITE" id="PS50045">
    <property type="entry name" value="SIGMA54_INTERACT_4"/>
    <property type="match status" value="1"/>
</dbReference>
<evidence type="ECO:0000256" key="3">
    <source>
        <dbReference type="ARBA" id="ARBA00022840"/>
    </source>
</evidence>
<dbReference type="InterPro" id="IPR009057">
    <property type="entry name" value="Homeodomain-like_sf"/>
</dbReference>
<dbReference type="Proteomes" id="UP000032668">
    <property type="component" value="Unassembled WGS sequence"/>
</dbReference>
<dbReference type="OrthoDB" id="9770562at2"/>
<dbReference type="SUPFAM" id="SSF52172">
    <property type="entry name" value="CheY-like"/>
    <property type="match status" value="1"/>
</dbReference>
<protein>
    <submittedName>
        <fullName evidence="12">Two component transcriptional regulator sigma54 specific Fis/NtrC/NtrX</fullName>
    </submittedName>
</protein>
<dbReference type="InterPro" id="IPR003593">
    <property type="entry name" value="AAA+_ATPase"/>
</dbReference>
<keyword evidence="3" id="KW-0067">ATP-binding</keyword>
<dbReference type="PANTHER" id="PTHR32071:SF57">
    <property type="entry name" value="C4-DICARBOXYLATE TRANSPORT TRANSCRIPTIONAL REGULATORY PROTEIN DCTD"/>
    <property type="match status" value="1"/>
</dbReference>
<feature type="modified residue" description="4-aspartylphosphate" evidence="9">
    <location>
        <position position="56"/>
    </location>
</feature>
<dbReference type="SUPFAM" id="SSF46689">
    <property type="entry name" value="Homeodomain-like"/>
    <property type="match status" value="1"/>
</dbReference>
<dbReference type="InterPro" id="IPR025662">
    <property type="entry name" value="Sigma_54_int_dom_ATP-bd_1"/>
</dbReference>
<dbReference type="PROSITE" id="PS00688">
    <property type="entry name" value="SIGMA54_INTERACT_3"/>
    <property type="match status" value="1"/>
</dbReference>
<dbReference type="Pfam" id="PF00158">
    <property type="entry name" value="Sigma54_activat"/>
    <property type="match status" value="1"/>
</dbReference>
<dbReference type="FunFam" id="3.40.50.2300:FF:000018">
    <property type="entry name" value="DNA-binding transcriptional regulator NtrC"/>
    <property type="match status" value="1"/>
</dbReference>
<dbReference type="PROSITE" id="PS50110">
    <property type="entry name" value="RESPONSE_REGULATORY"/>
    <property type="match status" value="1"/>
</dbReference>
<dbReference type="SUPFAM" id="SSF52540">
    <property type="entry name" value="P-loop containing nucleoside triphosphate hydrolases"/>
    <property type="match status" value="1"/>
</dbReference>
<keyword evidence="4" id="KW-0902">Two-component regulatory system</keyword>
<feature type="domain" description="Sigma-54 factor interaction" evidence="10">
    <location>
        <begin position="146"/>
        <end position="375"/>
    </location>
</feature>
<dbReference type="PROSITE" id="PS00676">
    <property type="entry name" value="SIGMA54_INTERACT_2"/>
    <property type="match status" value="1"/>
</dbReference>
<dbReference type="Pfam" id="PF25601">
    <property type="entry name" value="AAA_lid_14"/>
    <property type="match status" value="1"/>
</dbReference>
<dbReference type="PROSITE" id="PS00675">
    <property type="entry name" value="SIGMA54_INTERACT_1"/>
    <property type="match status" value="1"/>
</dbReference>
<dbReference type="CDD" id="cd17549">
    <property type="entry name" value="REC_DctD-like"/>
    <property type="match status" value="1"/>
</dbReference>
<dbReference type="InterPro" id="IPR027417">
    <property type="entry name" value="P-loop_NTPase"/>
</dbReference>
<dbReference type="InterPro" id="IPR058031">
    <property type="entry name" value="AAA_lid_NorR"/>
</dbReference>
<evidence type="ECO:0000259" key="11">
    <source>
        <dbReference type="PROSITE" id="PS50110"/>
    </source>
</evidence>
<keyword evidence="5" id="KW-0805">Transcription regulation</keyword>
<evidence type="ECO:0000256" key="4">
    <source>
        <dbReference type="ARBA" id="ARBA00023012"/>
    </source>
</evidence>
<dbReference type="InterPro" id="IPR002197">
    <property type="entry name" value="HTH_Fis"/>
</dbReference>
<keyword evidence="13" id="KW-1185">Reference proteome</keyword>
<keyword evidence="7" id="KW-0010">Activator</keyword>
<dbReference type="CDD" id="cd00009">
    <property type="entry name" value="AAA"/>
    <property type="match status" value="1"/>
</dbReference>
<dbReference type="GO" id="GO:0006355">
    <property type="term" value="P:regulation of DNA-templated transcription"/>
    <property type="evidence" value="ECO:0007669"/>
    <property type="project" value="InterPro"/>
</dbReference>
<dbReference type="STRING" id="1120923.SAMN02746095_02642"/>
<dbReference type="InterPro" id="IPR001789">
    <property type="entry name" value="Sig_transdc_resp-reg_receiver"/>
</dbReference>
<dbReference type="Gene3D" id="3.40.50.2300">
    <property type="match status" value="1"/>
</dbReference>
<dbReference type="Gene3D" id="1.10.8.60">
    <property type="match status" value="1"/>
</dbReference>
<organism evidence="12 13">
    <name type="scientific">Acidocella aminolytica 101 = DSM 11237</name>
    <dbReference type="NCBI Taxonomy" id="1120923"/>
    <lineage>
        <taxon>Bacteria</taxon>
        <taxon>Pseudomonadati</taxon>
        <taxon>Pseudomonadota</taxon>
        <taxon>Alphaproteobacteria</taxon>
        <taxon>Acetobacterales</taxon>
        <taxon>Acidocellaceae</taxon>
        <taxon>Acidocella</taxon>
    </lineage>
</organism>
<dbReference type="RefSeq" id="WP_048880000.1">
    <property type="nucleotide sequence ID" value="NZ_BANC01000104.1"/>
</dbReference>
<dbReference type="SMART" id="SM00382">
    <property type="entry name" value="AAA"/>
    <property type="match status" value="1"/>
</dbReference>
<dbReference type="InterPro" id="IPR011006">
    <property type="entry name" value="CheY-like_superfamily"/>
</dbReference>
<dbReference type="GO" id="GO:0005524">
    <property type="term" value="F:ATP binding"/>
    <property type="evidence" value="ECO:0007669"/>
    <property type="project" value="UniProtKB-KW"/>
</dbReference>
<proteinExistence type="predicted"/>
<dbReference type="InterPro" id="IPR002078">
    <property type="entry name" value="Sigma_54_int"/>
</dbReference>
<dbReference type="Pfam" id="PF02954">
    <property type="entry name" value="HTH_8"/>
    <property type="match status" value="1"/>
</dbReference>
<evidence type="ECO:0000256" key="5">
    <source>
        <dbReference type="ARBA" id="ARBA00023015"/>
    </source>
</evidence>
<dbReference type="EMBL" id="BANC01000104">
    <property type="protein sequence ID" value="GAN81612.1"/>
    <property type="molecule type" value="Genomic_DNA"/>
</dbReference>
<comment type="caution">
    <text evidence="12">The sequence shown here is derived from an EMBL/GenBank/DDBJ whole genome shotgun (WGS) entry which is preliminary data.</text>
</comment>
<keyword evidence="2" id="KW-0547">Nucleotide-binding</keyword>
<dbReference type="GO" id="GO:0043565">
    <property type="term" value="F:sequence-specific DNA binding"/>
    <property type="evidence" value="ECO:0007669"/>
    <property type="project" value="InterPro"/>
</dbReference>
<reference evidence="12 13" key="1">
    <citation type="submission" date="2012-11" db="EMBL/GenBank/DDBJ databases">
        <title>Whole genome sequence of Acidocella aminolytica 101 = DSM 11237.</title>
        <authorList>
            <person name="Azuma Y."/>
            <person name="Higashiura N."/>
            <person name="Hirakawa H."/>
            <person name="Matsushita K."/>
        </authorList>
    </citation>
    <scope>NUCLEOTIDE SEQUENCE [LARGE SCALE GENOMIC DNA]</scope>
    <source>
        <strain evidence="13">101 / DSM 11237</strain>
    </source>
</reference>
<dbReference type="SMART" id="SM00448">
    <property type="entry name" value="REC"/>
    <property type="match status" value="1"/>
</dbReference>
<evidence type="ECO:0000256" key="7">
    <source>
        <dbReference type="ARBA" id="ARBA00023159"/>
    </source>
</evidence>
<dbReference type="FunFam" id="3.40.50.300:FF:000006">
    <property type="entry name" value="DNA-binding transcriptional regulator NtrC"/>
    <property type="match status" value="1"/>
</dbReference>
<evidence type="ECO:0000256" key="9">
    <source>
        <dbReference type="PROSITE-ProRule" id="PRU00169"/>
    </source>
</evidence>
<dbReference type="Pfam" id="PF00072">
    <property type="entry name" value="Response_reg"/>
    <property type="match status" value="1"/>
</dbReference>